<evidence type="ECO:0000256" key="5">
    <source>
        <dbReference type="ARBA" id="ARBA00022679"/>
    </source>
</evidence>
<feature type="region of interest" description="Disordered" evidence="9">
    <location>
        <begin position="855"/>
        <end position="946"/>
    </location>
</feature>
<dbReference type="Pfam" id="PF00856">
    <property type="entry name" value="SET"/>
    <property type="match status" value="1"/>
</dbReference>
<keyword evidence="6" id="KW-0949">S-adenosyl-L-methionine</keyword>
<dbReference type="AlphaFoldDB" id="A0AAW0GU41"/>
<dbReference type="InterPro" id="IPR041938">
    <property type="entry name" value="Hist-Lys_N-MTase_N"/>
</dbReference>
<dbReference type="CDD" id="cd10524">
    <property type="entry name" value="SET_Suv4-20-like"/>
    <property type="match status" value="1"/>
</dbReference>
<evidence type="ECO:0000259" key="10">
    <source>
        <dbReference type="PROSITE" id="PS50280"/>
    </source>
</evidence>
<feature type="compositionally biased region" description="Acidic residues" evidence="9">
    <location>
        <begin position="861"/>
        <end position="878"/>
    </location>
</feature>
<keyword evidence="3" id="KW-0158">Chromosome</keyword>
<feature type="compositionally biased region" description="Basic residues" evidence="9">
    <location>
        <begin position="682"/>
        <end position="698"/>
    </location>
</feature>
<evidence type="ECO:0000256" key="8">
    <source>
        <dbReference type="ARBA" id="ARBA00023242"/>
    </source>
</evidence>
<evidence type="ECO:0000313" key="11">
    <source>
        <dbReference type="EMBL" id="KAK7692941.1"/>
    </source>
</evidence>
<keyword evidence="8" id="KW-0539">Nucleus</keyword>
<feature type="compositionally biased region" description="Polar residues" evidence="9">
    <location>
        <begin position="658"/>
        <end position="667"/>
    </location>
</feature>
<dbReference type="GO" id="GO:0032259">
    <property type="term" value="P:methylation"/>
    <property type="evidence" value="ECO:0007669"/>
    <property type="project" value="UniProtKB-KW"/>
</dbReference>
<comment type="subcellular location">
    <subcellularLocation>
        <location evidence="2">Chromosome</location>
    </subcellularLocation>
    <subcellularLocation>
        <location evidence="1">Nucleus</location>
    </subcellularLocation>
</comment>
<evidence type="ECO:0000256" key="4">
    <source>
        <dbReference type="ARBA" id="ARBA00022603"/>
    </source>
</evidence>
<feature type="compositionally biased region" description="Low complexity" evidence="9">
    <location>
        <begin position="309"/>
        <end position="319"/>
    </location>
</feature>
<dbReference type="GO" id="GO:0042799">
    <property type="term" value="F:histone H4K20 methyltransferase activity"/>
    <property type="evidence" value="ECO:0007669"/>
    <property type="project" value="TreeGrafter"/>
</dbReference>
<dbReference type="InterPro" id="IPR001214">
    <property type="entry name" value="SET_dom"/>
</dbReference>
<evidence type="ECO:0000256" key="1">
    <source>
        <dbReference type="ARBA" id="ARBA00004123"/>
    </source>
</evidence>
<feature type="compositionally biased region" description="Basic and acidic residues" evidence="9">
    <location>
        <begin position="894"/>
        <end position="913"/>
    </location>
</feature>
<evidence type="ECO:0000256" key="6">
    <source>
        <dbReference type="ARBA" id="ARBA00022691"/>
    </source>
</evidence>
<name>A0AAW0GU41_9APHY</name>
<feature type="compositionally biased region" description="Polar residues" evidence="9">
    <location>
        <begin position="361"/>
        <end position="373"/>
    </location>
</feature>
<evidence type="ECO:0000256" key="9">
    <source>
        <dbReference type="SAM" id="MobiDB-lite"/>
    </source>
</evidence>
<proteinExistence type="predicted"/>
<evidence type="ECO:0000256" key="3">
    <source>
        <dbReference type="ARBA" id="ARBA00022454"/>
    </source>
</evidence>
<accession>A0AAW0GU41</accession>
<evidence type="ECO:0000256" key="7">
    <source>
        <dbReference type="ARBA" id="ARBA00022853"/>
    </source>
</evidence>
<dbReference type="PANTHER" id="PTHR12977:SF4">
    <property type="entry name" value="HISTONE-LYSINE N-METHYLTRANSFERASE KMT5B"/>
    <property type="match status" value="1"/>
</dbReference>
<keyword evidence="7" id="KW-0156">Chromatin regulator</keyword>
<feature type="compositionally biased region" description="Basic and acidic residues" evidence="9">
    <location>
        <begin position="496"/>
        <end position="506"/>
    </location>
</feature>
<protein>
    <recommendedName>
        <fullName evidence="10">SET domain-containing protein</fullName>
    </recommendedName>
</protein>
<comment type="caution">
    <text evidence="11">The sequence shown here is derived from an EMBL/GenBank/DDBJ whole genome shotgun (WGS) entry which is preliminary data.</text>
</comment>
<feature type="domain" description="SET" evidence="10">
    <location>
        <begin position="137"/>
        <end position="262"/>
    </location>
</feature>
<keyword evidence="5" id="KW-0808">Transferase</keyword>
<feature type="compositionally biased region" description="Polar residues" evidence="9">
    <location>
        <begin position="479"/>
        <end position="489"/>
    </location>
</feature>
<feature type="region of interest" description="Disordered" evidence="9">
    <location>
        <begin position="361"/>
        <end position="546"/>
    </location>
</feature>
<dbReference type="EMBL" id="JASBNA010000004">
    <property type="protein sequence ID" value="KAK7692941.1"/>
    <property type="molecule type" value="Genomic_DNA"/>
</dbReference>
<feature type="compositionally biased region" description="Acidic residues" evidence="9">
    <location>
        <begin position="932"/>
        <end position="946"/>
    </location>
</feature>
<dbReference type="Gene3D" id="2.170.270.10">
    <property type="entry name" value="SET domain"/>
    <property type="match status" value="1"/>
</dbReference>
<evidence type="ECO:0000313" key="12">
    <source>
        <dbReference type="Proteomes" id="UP001385951"/>
    </source>
</evidence>
<feature type="region of interest" description="Disordered" evidence="9">
    <location>
        <begin position="658"/>
        <end position="832"/>
    </location>
</feature>
<keyword evidence="12" id="KW-1185">Reference proteome</keyword>
<dbReference type="GO" id="GO:0003677">
    <property type="term" value="F:DNA binding"/>
    <property type="evidence" value="ECO:0007669"/>
    <property type="project" value="InterPro"/>
</dbReference>
<reference evidence="11 12" key="1">
    <citation type="submission" date="2022-09" db="EMBL/GenBank/DDBJ databases">
        <authorList>
            <person name="Palmer J.M."/>
        </authorList>
    </citation>
    <scope>NUCLEOTIDE SEQUENCE [LARGE SCALE GENOMIC DNA]</scope>
    <source>
        <strain evidence="11 12">DSM 7382</strain>
    </source>
</reference>
<feature type="region of interest" description="Disordered" evidence="9">
    <location>
        <begin position="981"/>
        <end position="1004"/>
    </location>
</feature>
<gene>
    <name evidence="11" type="ORF">QCA50_004582</name>
</gene>
<keyword evidence="4" id="KW-0489">Methyltransferase</keyword>
<dbReference type="Proteomes" id="UP001385951">
    <property type="component" value="Unassembled WGS sequence"/>
</dbReference>
<dbReference type="PANTHER" id="PTHR12977">
    <property type="entry name" value="SUPPRESSOR OF VARIEGATION 4-20-RELATED"/>
    <property type="match status" value="1"/>
</dbReference>
<dbReference type="SUPFAM" id="SSF82199">
    <property type="entry name" value="SET domain"/>
    <property type="match status" value="1"/>
</dbReference>
<dbReference type="InterPro" id="IPR039977">
    <property type="entry name" value="Suv4-20/Set9"/>
</dbReference>
<feature type="compositionally biased region" description="Pro residues" evidence="9">
    <location>
        <begin position="740"/>
        <end position="749"/>
    </location>
</feature>
<organism evidence="11 12">
    <name type="scientific">Cerrena zonata</name>
    <dbReference type="NCBI Taxonomy" id="2478898"/>
    <lineage>
        <taxon>Eukaryota</taxon>
        <taxon>Fungi</taxon>
        <taxon>Dikarya</taxon>
        <taxon>Basidiomycota</taxon>
        <taxon>Agaricomycotina</taxon>
        <taxon>Agaricomycetes</taxon>
        <taxon>Polyporales</taxon>
        <taxon>Cerrenaceae</taxon>
        <taxon>Cerrena</taxon>
    </lineage>
</organism>
<dbReference type="GO" id="GO:0005634">
    <property type="term" value="C:nucleus"/>
    <property type="evidence" value="ECO:0007669"/>
    <property type="project" value="UniProtKB-SubCell"/>
</dbReference>
<dbReference type="InterPro" id="IPR046341">
    <property type="entry name" value="SET_dom_sf"/>
</dbReference>
<sequence>MPHVVAGASSSKSRKSKKHDGLWKTVTVMNMKDLSRDDDFLSHMLVEKLGTGSVPLQVHKMDSTYTVPRTDADRLLQIVRRLIAFRGQRKAALTRAVEELLCLRPVQFYLRQYATIRQMNAFATHASRYFELYLPSGSIEIAHTSRYTHRTGKSELCILATRPLAKDQVIEELKGSMADLSPEEDQELKQTTEIHRDGVSVRRDFSVIHSKQLKKNHLFLGPARFVNHDCNHNVELFRTGRYITFRVLRPIAVGEEVTANYGEGYFGRNNRHCLCATCESLGRGGYRPNASDDEADLSDSGAEANDGHSISGRSSSSSESDVDDNVNERRTRRGVYAVLPEEQPDAPMVLDAEMDVELGRTSASISRQASTSRRPSRVKNETGLLTPDPEPSSSRGRTRGRSVTATLPPDEIVGSSASPARFRSVISTRAQKARDASAEVSVSRSRTRAHKPDSVAPTPAGPSNRQLISPPLTAHERSASGSAPNSVRASSRLRTRRDASVADRETASVSTSSKDKGKGKATASSTSDPADLAEPEQGRSLRPRAPVVTAVAEEELAKKMKDGPRGLDGKLLPICNTCRNILPLISVEDDVVWGLMVGRTGKRGRPRKNIDAECPRRSAAFETPPAPIDLPFDPEAIIAKGRKLTNVNLAAHDLQTSGMGESISASGISKRRHDDEDEARPSKKLRHSTGRPRGRPPKNKVTMSNKAKEMLQTLPSPSNDGRRSGRTRIPSLKVRESEPPLSPVSPTPISPLRLRISPRKNPHVASGSASAPVETDTGILGDYSISAPARPMTPPPNGSSQELAVTKTPKSMAVASQPREANGRFGRKYHTNGRYVRKKYMMGGKLNRNRKVNLIVRPEDANEDAAQSDDSDREEVEDSLVFGSQPLHNVLGRDVTEDRDMYTSSDAQHRFQEDDLMEAGPSKAYGFGTDGEGYDEDDEDEDEDDVEEVTYSCGHSPVARVGRGLLSRPNPMTFARRKWTRVDDEENSDRGEDVQLGQRIWLPV</sequence>
<dbReference type="SMART" id="SM00317">
    <property type="entry name" value="SET"/>
    <property type="match status" value="1"/>
</dbReference>
<dbReference type="SMART" id="SM00384">
    <property type="entry name" value="AT_hook"/>
    <property type="match status" value="2"/>
</dbReference>
<dbReference type="Gene3D" id="1.10.10.1700">
    <property type="entry name" value="Histone-lysine N-methyltransferase"/>
    <property type="match status" value="1"/>
</dbReference>
<dbReference type="PROSITE" id="PS50280">
    <property type="entry name" value="SET"/>
    <property type="match status" value="1"/>
</dbReference>
<dbReference type="GO" id="GO:0005694">
    <property type="term" value="C:chromosome"/>
    <property type="evidence" value="ECO:0007669"/>
    <property type="project" value="UniProtKB-SubCell"/>
</dbReference>
<dbReference type="InterPro" id="IPR017956">
    <property type="entry name" value="AT_hook_DNA-bd_motif"/>
</dbReference>
<feature type="region of interest" description="Disordered" evidence="9">
    <location>
        <begin position="289"/>
        <end position="348"/>
    </location>
</feature>
<evidence type="ECO:0000256" key="2">
    <source>
        <dbReference type="ARBA" id="ARBA00004286"/>
    </source>
</evidence>